<dbReference type="SUPFAM" id="SSF52540">
    <property type="entry name" value="P-loop containing nucleoside triphosphate hydrolases"/>
    <property type="match status" value="1"/>
</dbReference>
<gene>
    <name evidence="1" type="ORF">GCM10007140_07260</name>
</gene>
<keyword evidence="2" id="KW-1185">Reference proteome</keyword>
<evidence type="ECO:0000313" key="1">
    <source>
        <dbReference type="EMBL" id="GGE59472.1"/>
    </source>
</evidence>
<dbReference type="RefSeq" id="WP_188387067.1">
    <property type="nucleotide sequence ID" value="NZ_BMFK01000001.1"/>
</dbReference>
<dbReference type="EMBL" id="BMFK01000001">
    <property type="protein sequence ID" value="GGE59472.1"/>
    <property type="molecule type" value="Genomic_DNA"/>
</dbReference>
<reference evidence="1" key="2">
    <citation type="submission" date="2020-09" db="EMBL/GenBank/DDBJ databases">
        <authorList>
            <person name="Sun Q."/>
            <person name="Zhou Y."/>
        </authorList>
    </citation>
    <scope>NUCLEOTIDE SEQUENCE</scope>
    <source>
        <strain evidence="1">CGMCC 1.12698</strain>
    </source>
</reference>
<proteinExistence type="predicted"/>
<sequence length="210" mass="24823">MPIICLEGASAVGKTTTCTTIANIGNTYVVPEVNLLFERPKNMSKTWYLERQVERWKIAKRKLCEYDFVILDGDIFQPLCYNWCFHFEIFNQSLTFLHEFYESEIKVGNILFPDKYFYLHTSTDNIRSRKENDQTRQRGNFEKHIRIIEPHQRYYEVLNQFVPHIVQLVEASNMEHNVKVIMDNVPLEPLCKDSEGLLNHITDWLTNSKA</sequence>
<organism evidence="1 2">
    <name type="scientific">Priestia taiwanensis</name>
    <dbReference type="NCBI Taxonomy" id="1347902"/>
    <lineage>
        <taxon>Bacteria</taxon>
        <taxon>Bacillati</taxon>
        <taxon>Bacillota</taxon>
        <taxon>Bacilli</taxon>
        <taxon>Bacillales</taxon>
        <taxon>Bacillaceae</taxon>
        <taxon>Priestia</taxon>
    </lineage>
</organism>
<accession>A0A917ALS2</accession>
<comment type="caution">
    <text evidence="1">The sequence shown here is derived from an EMBL/GenBank/DDBJ whole genome shotgun (WGS) entry which is preliminary data.</text>
</comment>
<reference evidence="1" key="1">
    <citation type="journal article" date="2014" name="Int. J. Syst. Evol. Microbiol.">
        <title>Complete genome sequence of Corynebacterium casei LMG S-19264T (=DSM 44701T), isolated from a smear-ripened cheese.</title>
        <authorList>
            <consortium name="US DOE Joint Genome Institute (JGI-PGF)"/>
            <person name="Walter F."/>
            <person name="Albersmeier A."/>
            <person name="Kalinowski J."/>
            <person name="Ruckert C."/>
        </authorList>
    </citation>
    <scope>NUCLEOTIDE SEQUENCE</scope>
    <source>
        <strain evidence="1">CGMCC 1.12698</strain>
    </source>
</reference>
<name>A0A917ALS2_9BACI</name>
<protein>
    <submittedName>
        <fullName evidence="1">Chloramphenicol acetyltransferase</fullName>
    </submittedName>
</protein>
<evidence type="ECO:0000313" key="2">
    <source>
        <dbReference type="Proteomes" id="UP000605259"/>
    </source>
</evidence>
<dbReference type="Gene3D" id="3.40.50.300">
    <property type="entry name" value="P-loop containing nucleotide triphosphate hydrolases"/>
    <property type="match status" value="1"/>
</dbReference>
<dbReference type="AlphaFoldDB" id="A0A917ALS2"/>
<dbReference type="Proteomes" id="UP000605259">
    <property type="component" value="Unassembled WGS sequence"/>
</dbReference>
<dbReference type="InterPro" id="IPR027417">
    <property type="entry name" value="P-loop_NTPase"/>
</dbReference>